<accession>A0A656HIP0</accession>
<dbReference type="PROSITE" id="PS00160">
    <property type="entry name" value="ALDOLASE_KDPG_KHG_2"/>
    <property type="match status" value="1"/>
</dbReference>
<comment type="pathway">
    <text evidence="2">Carbohydrate acid metabolism; 2-dehydro-3-deoxy-D-gluconate degradation; D-glyceraldehyde 3-phosphate and pyruvate from 2-dehydro-3-deoxy-D-gluconate: step 2/2.</text>
</comment>
<reference evidence="10" key="1">
    <citation type="journal article" date="2011" name="Stand. Genomic Sci.">
        <title>Genome sequence of the filamentous, gliding Thiothrix nivea neotype strain (JP2(T)).</title>
        <authorList>
            <person name="Lapidus A."/>
            <person name="Nolan M."/>
            <person name="Lucas S."/>
            <person name="Glavina Del Rio T."/>
            <person name="Tice H."/>
            <person name="Cheng J.F."/>
            <person name="Tapia R."/>
            <person name="Han C."/>
            <person name="Goodwin L."/>
            <person name="Pitluck S."/>
            <person name="Liolios K."/>
            <person name="Pagani I."/>
            <person name="Ivanova N."/>
            <person name="Huntemann M."/>
            <person name="Mavromatis K."/>
            <person name="Mikhailova N."/>
            <person name="Pati A."/>
            <person name="Chen A."/>
            <person name="Palaniappan K."/>
            <person name="Land M."/>
            <person name="Brambilla E.M."/>
            <person name="Rohde M."/>
            <person name="Abt B."/>
            <person name="Verbarg S."/>
            <person name="Goker M."/>
            <person name="Bristow J."/>
            <person name="Eisen J.A."/>
            <person name="Markowitz V."/>
            <person name="Hugenholtz P."/>
            <person name="Kyrpides N.C."/>
            <person name="Klenk H.P."/>
            <person name="Woyke T."/>
        </authorList>
    </citation>
    <scope>NUCLEOTIDE SEQUENCE [LARGE SCALE GENOMIC DNA]</scope>
    <source>
        <strain evidence="10">ATCC 35100 / DSM 5205 / JP2</strain>
    </source>
</reference>
<dbReference type="PANTHER" id="PTHR30246:SF1">
    <property type="entry name" value="2-DEHYDRO-3-DEOXY-6-PHOSPHOGALACTONATE ALDOLASE-RELATED"/>
    <property type="match status" value="1"/>
</dbReference>
<protein>
    <recommendedName>
        <fullName evidence="5">2-dehydro-3-deoxy-phosphogluconate aldolase</fullName>
        <ecNumber evidence="5">4.1.2.14</ecNumber>
    </recommendedName>
</protein>
<dbReference type="Pfam" id="PF01081">
    <property type="entry name" value="Aldolase"/>
    <property type="match status" value="1"/>
</dbReference>
<dbReference type="EC" id="4.1.2.14" evidence="5"/>
<keyword evidence="7" id="KW-0704">Schiff base</keyword>
<dbReference type="GO" id="GO:0008675">
    <property type="term" value="F:2-dehydro-3-deoxy-phosphogluconate aldolase activity"/>
    <property type="evidence" value="ECO:0007669"/>
    <property type="project" value="UniProtKB-EC"/>
</dbReference>
<organism evidence="9 10">
    <name type="scientific">Thiothrix nivea (strain ATCC 35100 / DSM 5205 / JP2)</name>
    <dbReference type="NCBI Taxonomy" id="870187"/>
    <lineage>
        <taxon>Bacteria</taxon>
        <taxon>Pseudomonadati</taxon>
        <taxon>Pseudomonadota</taxon>
        <taxon>Gammaproteobacteria</taxon>
        <taxon>Thiotrichales</taxon>
        <taxon>Thiotrichaceae</taxon>
        <taxon>Thiothrix</taxon>
    </lineage>
</organism>
<gene>
    <name evidence="9" type="ORF">Thini_3826</name>
</gene>
<evidence type="ECO:0000256" key="8">
    <source>
        <dbReference type="ARBA" id="ARBA00023277"/>
    </source>
</evidence>
<sequence length="214" mass="22119">MSTPIHQTENMALPQILGLAPVMPVIVIEDLAHAVPLAKALVAGGLRVLEVTLRTPVAMQAVAMIAAEVPEAVVGVGTLTRPEQFAEAEAVGAQFAVSPGLTSALVVASKQSAMPLLPGIFTPGEAMQAFEDGFRYLKLFPAKQAGGLGMLKALGGPLPELSFCPTGGISSTDFRDYLALPNVVCVGGSWVASLELMRAGDWQAITQLAAEATA</sequence>
<dbReference type="CDD" id="cd00452">
    <property type="entry name" value="KDPG_aldolase"/>
    <property type="match status" value="1"/>
</dbReference>
<proteinExistence type="inferred from homology"/>
<evidence type="ECO:0000256" key="4">
    <source>
        <dbReference type="ARBA" id="ARBA00011233"/>
    </source>
</evidence>
<dbReference type="EMBL" id="JH651384">
    <property type="protein sequence ID" value="EIJ36327.1"/>
    <property type="molecule type" value="Genomic_DNA"/>
</dbReference>
<evidence type="ECO:0000313" key="10">
    <source>
        <dbReference type="Proteomes" id="UP000005317"/>
    </source>
</evidence>
<dbReference type="InterPro" id="IPR013785">
    <property type="entry name" value="Aldolase_TIM"/>
</dbReference>
<evidence type="ECO:0000256" key="6">
    <source>
        <dbReference type="ARBA" id="ARBA00023239"/>
    </source>
</evidence>
<evidence type="ECO:0000256" key="7">
    <source>
        <dbReference type="ARBA" id="ARBA00023270"/>
    </source>
</evidence>
<keyword evidence="6" id="KW-0456">Lyase</keyword>
<dbReference type="Proteomes" id="UP000005317">
    <property type="component" value="Unassembled WGS sequence"/>
</dbReference>
<dbReference type="PANTHER" id="PTHR30246">
    <property type="entry name" value="2-KETO-3-DEOXY-6-PHOSPHOGLUCONATE ALDOLASE"/>
    <property type="match status" value="1"/>
</dbReference>
<comment type="similarity">
    <text evidence="3">Belongs to the KHG/KDPG aldolase family.</text>
</comment>
<keyword evidence="8" id="KW-0119">Carbohydrate metabolism</keyword>
<comment type="catalytic activity">
    <reaction evidence="1">
        <text>2-dehydro-3-deoxy-6-phospho-D-gluconate = D-glyceraldehyde 3-phosphate + pyruvate</text>
        <dbReference type="Rhea" id="RHEA:17089"/>
        <dbReference type="ChEBI" id="CHEBI:15361"/>
        <dbReference type="ChEBI" id="CHEBI:57569"/>
        <dbReference type="ChEBI" id="CHEBI:59776"/>
        <dbReference type="EC" id="4.1.2.14"/>
    </reaction>
</comment>
<evidence type="ECO:0000256" key="2">
    <source>
        <dbReference type="ARBA" id="ARBA00004736"/>
    </source>
</evidence>
<dbReference type="InterPro" id="IPR031337">
    <property type="entry name" value="KDPG/KHG_AS_1"/>
</dbReference>
<dbReference type="NCBIfam" id="TIGR01182">
    <property type="entry name" value="eda"/>
    <property type="match status" value="1"/>
</dbReference>
<evidence type="ECO:0000256" key="5">
    <source>
        <dbReference type="ARBA" id="ARBA00013063"/>
    </source>
</evidence>
<dbReference type="InterPro" id="IPR000887">
    <property type="entry name" value="Aldlse_KDPG_KHG"/>
</dbReference>
<dbReference type="InterPro" id="IPR031338">
    <property type="entry name" value="KDPG/KHG_AS_2"/>
</dbReference>
<comment type="subunit">
    <text evidence="4">Homotrimer.</text>
</comment>
<dbReference type="SUPFAM" id="SSF51569">
    <property type="entry name" value="Aldolase"/>
    <property type="match status" value="1"/>
</dbReference>
<dbReference type="PROSITE" id="PS00159">
    <property type="entry name" value="ALDOLASE_KDPG_KHG_1"/>
    <property type="match status" value="1"/>
</dbReference>
<dbReference type="Gene3D" id="3.20.20.70">
    <property type="entry name" value="Aldolase class I"/>
    <property type="match status" value="1"/>
</dbReference>
<dbReference type="NCBIfam" id="NF004325">
    <property type="entry name" value="PRK05718.1"/>
    <property type="match status" value="1"/>
</dbReference>
<keyword evidence="10" id="KW-1185">Reference proteome</keyword>
<evidence type="ECO:0000313" key="9">
    <source>
        <dbReference type="EMBL" id="EIJ36327.1"/>
    </source>
</evidence>
<dbReference type="AlphaFoldDB" id="A0A656HIP0"/>
<dbReference type="RefSeq" id="WP_002710203.1">
    <property type="nucleotide sequence ID" value="NZ_JH651384.1"/>
</dbReference>
<evidence type="ECO:0000256" key="3">
    <source>
        <dbReference type="ARBA" id="ARBA00006906"/>
    </source>
</evidence>
<evidence type="ECO:0000256" key="1">
    <source>
        <dbReference type="ARBA" id="ARBA00000654"/>
    </source>
</evidence>
<name>A0A656HIP0_THINJ</name>